<sequence length="162" mass="18252">DRWTTGRAFTKTTIIIIIITTKLRSKEVWKMTTLRRETLKLTTTNNRVNGEAVTNTTAIIITTIITATITTITVAPRGRFPNKRRQSPRIPSLSPDVRRKRNRQIIVTITTIIITTTGATKRRNTTTTRGTDGKEESRGCNENLIKSGTGNEERRNGRESIT</sequence>
<feature type="compositionally biased region" description="Low complexity" evidence="1">
    <location>
        <begin position="119"/>
        <end position="130"/>
    </location>
</feature>
<feature type="compositionally biased region" description="Basic and acidic residues" evidence="1">
    <location>
        <begin position="151"/>
        <end position="162"/>
    </location>
</feature>
<gene>
    <name evidence="3" type="ORF">M9458_014799</name>
</gene>
<organism evidence="3 4">
    <name type="scientific">Cirrhinus mrigala</name>
    <name type="common">Mrigala</name>
    <dbReference type="NCBI Taxonomy" id="683832"/>
    <lineage>
        <taxon>Eukaryota</taxon>
        <taxon>Metazoa</taxon>
        <taxon>Chordata</taxon>
        <taxon>Craniata</taxon>
        <taxon>Vertebrata</taxon>
        <taxon>Euteleostomi</taxon>
        <taxon>Actinopterygii</taxon>
        <taxon>Neopterygii</taxon>
        <taxon>Teleostei</taxon>
        <taxon>Ostariophysi</taxon>
        <taxon>Cypriniformes</taxon>
        <taxon>Cyprinidae</taxon>
        <taxon>Labeoninae</taxon>
        <taxon>Labeonini</taxon>
        <taxon>Cirrhinus</taxon>
    </lineage>
</organism>
<feature type="region of interest" description="Disordered" evidence="1">
    <location>
        <begin position="119"/>
        <end position="162"/>
    </location>
</feature>
<comment type="caution">
    <text evidence="3">The sequence shown here is derived from an EMBL/GenBank/DDBJ whole genome shotgun (WGS) entry which is preliminary data.</text>
</comment>
<protein>
    <submittedName>
        <fullName evidence="3">Uncharacterized protein</fullName>
    </submittedName>
</protein>
<feature type="transmembrane region" description="Helical" evidence="2">
    <location>
        <begin position="56"/>
        <end position="75"/>
    </location>
</feature>
<name>A0ABD0QP56_CIRMR</name>
<dbReference type="Proteomes" id="UP001529510">
    <property type="component" value="Unassembled WGS sequence"/>
</dbReference>
<feature type="non-terminal residue" evidence="3">
    <location>
        <position position="1"/>
    </location>
</feature>
<keyword evidence="4" id="KW-1185">Reference proteome</keyword>
<keyword evidence="2" id="KW-0812">Transmembrane</keyword>
<dbReference type="AlphaFoldDB" id="A0ABD0QP56"/>
<keyword evidence="2" id="KW-1133">Transmembrane helix</keyword>
<reference evidence="3 4" key="1">
    <citation type="submission" date="2024-05" db="EMBL/GenBank/DDBJ databases">
        <title>Genome sequencing and assembly of Indian major carp, Cirrhinus mrigala (Hamilton, 1822).</title>
        <authorList>
            <person name="Mohindra V."/>
            <person name="Chowdhury L.M."/>
            <person name="Lal K."/>
            <person name="Jena J.K."/>
        </authorList>
    </citation>
    <scope>NUCLEOTIDE SEQUENCE [LARGE SCALE GENOMIC DNA]</scope>
    <source>
        <strain evidence="3">CM1030</strain>
        <tissue evidence="3">Blood</tissue>
    </source>
</reference>
<accession>A0ABD0QP56</accession>
<proteinExistence type="predicted"/>
<evidence type="ECO:0000313" key="4">
    <source>
        <dbReference type="Proteomes" id="UP001529510"/>
    </source>
</evidence>
<dbReference type="EMBL" id="JAMKFB020000007">
    <property type="protein sequence ID" value="KAL0187700.1"/>
    <property type="molecule type" value="Genomic_DNA"/>
</dbReference>
<evidence type="ECO:0000256" key="1">
    <source>
        <dbReference type="SAM" id="MobiDB-lite"/>
    </source>
</evidence>
<keyword evidence="2" id="KW-0472">Membrane</keyword>
<evidence type="ECO:0000256" key="2">
    <source>
        <dbReference type="SAM" id="Phobius"/>
    </source>
</evidence>
<evidence type="ECO:0000313" key="3">
    <source>
        <dbReference type="EMBL" id="KAL0187700.1"/>
    </source>
</evidence>